<dbReference type="EMBL" id="DS235749">
    <property type="protein sequence ID" value="EEB16285.1"/>
    <property type="molecule type" value="Genomic_DNA"/>
</dbReference>
<dbReference type="InterPro" id="IPR007588">
    <property type="entry name" value="Znf_FLYWCH"/>
</dbReference>
<dbReference type="Proteomes" id="UP000009046">
    <property type="component" value="Unassembled WGS sequence"/>
</dbReference>
<organism>
    <name type="scientific">Pediculus humanus subsp. corporis</name>
    <name type="common">Body louse</name>
    <dbReference type="NCBI Taxonomy" id="121224"/>
    <lineage>
        <taxon>Eukaryota</taxon>
        <taxon>Metazoa</taxon>
        <taxon>Ecdysozoa</taxon>
        <taxon>Arthropoda</taxon>
        <taxon>Hexapoda</taxon>
        <taxon>Insecta</taxon>
        <taxon>Pterygota</taxon>
        <taxon>Neoptera</taxon>
        <taxon>Paraneoptera</taxon>
        <taxon>Psocodea</taxon>
        <taxon>Troctomorpha</taxon>
        <taxon>Phthiraptera</taxon>
        <taxon>Anoplura</taxon>
        <taxon>Pediculidae</taxon>
        <taxon>Pediculus</taxon>
    </lineage>
</organism>
<evidence type="ECO:0000256" key="4">
    <source>
        <dbReference type="SAM" id="MobiDB-lite"/>
    </source>
</evidence>
<dbReference type="KEGG" id="phu:Phum_PHUM417040"/>
<evidence type="ECO:0000256" key="1">
    <source>
        <dbReference type="ARBA" id="ARBA00022723"/>
    </source>
</evidence>
<dbReference type="RefSeq" id="XP_002429023.1">
    <property type="nucleotide sequence ID" value="XM_002428978.1"/>
</dbReference>
<evidence type="ECO:0000313" key="6">
    <source>
        <dbReference type="EMBL" id="EEB16285.1"/>
    </source>
</evidence>
<dbReference type="GeneID" id="8234403"/>
<keyword evidence="2" id="KW-0863">Zinc-finger</keyword>
<reference evidence="7" key="3">
    <citation type="submission" date="2021-02" db="UniProtKB">
        <authorList>
            <consortium name="EnsemblMetazoa"/>
        </authorList>
    </citation>
    <scope>IDENTIFICATION</scope>
    <source>
        <strain evidence="7">USDA</strain>
    </source>
</reference>
<protein>
    <recommendedName>
        <fullName evidence="5">FLYWCH-type domain-containing protein</fullName>
    </recommendedName>
</protein>
<dbReference type="Gene3D" id="2.20.25.240">
    <property type="match status" value="1"/>
</dbReference>
<feature type="domain" description="FLYWCH-type" evidence="5">
    <location>
        <begin position="1"/>
        <end position="58"/>
    </location>
</feature>
<evidence type="ECO:0000259" key="5">
    <source>
        <dbReference type="Pfam" id="PF04500"/>
    </source>
</evidence>
<proteinExistence type="predicted"/>
<keyword evidence="8" id="KW-1185">Reference proteome</keyword>
<dbReference type="AlphaFoldDB" id="E0VSC9"/>
<feature type="region of interest" description="Disordered" evidence="4">
    <location>
        <begin position="79"/>
        <end position="106"/>
    </location>
</feature>
<accession>E0VSC9</accession>
<keyword evidence="1" id="KW-0479">Metal-binding</keyword>
<name>E0VSC9_PEDHC</name>
<dbReference type="HOGENOM" id="CLU_2006636_0_0_1"/>
<dbReference type="EnsemblMetazoa" id="PHUM417040-RA">
    <property type="protein sequence ID" value="PHUM417040-PA"/>
    <property type="gene ID" value="PHUM417040"/>
</dbReference>
<gene>
    <name evidence="7" type="primary">8234403</name>
    <name evidence="6" type="ORF">Phum_PHUM417040</name>
</gene>
<evidence type="ECO:0000256" key="2">
    <source>
        <dbReference type="ARBA" id="ARBA00022771"/>
    </source>
</evidence>
<evidence type="ECO:0000313" key="8">
    <source>
        <dbReference type="Proteomes" id="UP000009046"/>
    </source>
</evidence>
<evidence type="ECO:0000256" key="3">
    <source>
        <dbReference type="ARBA" id="ARBA00022833"/>
    </source>
</evidence>
<keyword evidence="3" id="KW-0862">Zinc</keyword>
<reference evidence="6" key="1">
    <citation type="submission" date="2007-04" db="EMBL/GenBank/DDBJ databases">
        <title>Annotation of Pediculus humanus corporis strain USDA.</title>
        <authorList>
            <person name="Kirkness E."/>
            <person name="Hannick L."/>
            <person name="Hass B."/>
            <person name="Bruggner R."/>
            <person name="Lawson D."/>
            <person name="Bidwell S."/>
            <person name="Joardar V."/>
            <person name="Caler E."/>
            <person name="Walenz B."/>
            <person name="Inman J."/>
            <person name="Schobel S."/>
            <person name="Galinsky K."/>
            <person name="Amedeo P."/>
            <person name="Strausberg R."/>
        </authorList>
    </citation>
    <scope>NUCLEOTIDE SEQUENCE</scope>
    <source>
        <strain evidence="6">USDA</strain>
    </source>
</reference>
<dbReference type="Pfam" id="PF04500">
    <property type="entry name" value="FLYWCH"/>
    <property type="match status" value="1"/>
</dbReference>
<reference evidence="6" key="2">
    <citation type="submission" date="2007-04" db="EMBL/GenBank/DDBJ databases">
        <title>The genome of the human body louse.</title>
        <authorList>
            <consortium name="The Human Body Louse Genome Consortium"/>
            <person name="Kirkness E."/>
            <person name="Walenz B."/>
            <person name="Hass B."/>
            <person name="Bruggner R."/>
            <person name="Strausberg R."/>
        </authorList>
    </citation>
    <scope>NUCLEOTIDE SEQUENCE</scope>
    <source>
        <strain evidence="6">USDA</strain>
    </source>
</reference>
<dbReference type="CTD" id="8234403"/>
<dbReference type="VEuPathDB" id="VectorBase:PHUM417040"/>
<dbReference type="EMBL" id="AAZO01005120">
    <property type="status" value="NOT_ANNOTATED_CDS"/>
    <property type="molecule type" value="Genomic_DNA"/>
</dbReference>
<dbReference type="GO" id="GO:0008270">
    <property type="term" value="F:zinc ion binding"/>
    <property type="evidence" value="ECO:0007669"/>
    <property type="project" value="UniProtKB-KW"/>
</dbReference>
<dbReference type="InParanoid" id="E0VSC9"/>
<dbReference type="OrthoDB" id="7739108at2759"/>
<sequence>MIKTKRGKDMLLYDGFTYTQNRMCKDGMRWQCSYPKCRAYCRMSSAGWLTPYKTHHDHEKPSEKQIKKKILSMELKARAQSSGATPGEILRNALPAEEYESTDQRASYTRCIQRYRKALKRKNT</sequence>
<evidence type="ECO:0000313" key="7">
    <source>
        <dbReference type="EnsemblMetazoa" id="PHUM417040-PA"/>
    </source>
</evidence>